<dbReference type="InterPro" id="IPR011856">
    <property type="entry name" value="tRNA_endonuc-like_dom_sf"/>
</dbReference>
<reference evidence="4 5" key="1">
    <citation type="journal article" date="2014" name="Int. J. Syst. Evol. Microbiol.">
        <title>Complete genome sequence of Corynebacterium casei LMG S-19264T (=DSM 44701T), isolated from a smear-ripened cheese.</title>
        <authorList>
            <consortium name="US DOE Joint Genome Institute (JGI-PGF)"/>
            <person name="Walter F."/>
            <person name="Albersmeier A."/>
            <person name="Kalinowski J."/>
            <person name="Ruckert C."/>
        </authorList>
    </citation>
    <scope>NUCLEOTIDE SEQUENCE [LARGE SCALE GENOMIC DNA]</scope>
    <source>
        <strain evidence="4 5">CGMCC 1.7286</strain>
    </source>
</reference>
<feature type="domain" description="Restriction endonuclease type IV Mrr" evidence="3">
    <location>
        <begin position="121"/>
        <end position="229"/>
    </location>
</feature>
<dbReference type="GO" id="GO:0003916">
    <property type="term" value="F:DNA topoisomerase activity"/>
    <property type="evidence" value="ECO:0007669"/>
    <property type="project" value="InterPro"/>
</dbReference>
<dbReference type="InterPro" id="IPR052906">
    <property type="entry name" value="Type_IV_Methyl-Rstrct_Enzyme"/>
</dbReference>
<accession>A0A917Z8G0</accession>
<name>A0A917Z8G0_9GAMM</name>
<dbReference type="RefSeq" id="WP_188858481.1">
    <property type="nucleotide sequence ID" value="NZ_BMLT01000002.1"/>
</dbReference>
<keyword evidence="1" id="KW-0812">Transmembrane</keyword>
<dbReference type="GO" id="GO:0015666">
    <property type="term" value="F:restriction endodeoxyribonuclease activity"/>
    <property type="evidence" value="ECO:0007669"/>
    <property type="project" value="TreeGrafter"/>
</dbReference>
<dbReference type="GO" id="GO:0006265">
    <property type="term" value="P:DNA topological change"/>
    <property type="evidence" value="ECO:0007669"/>
    <property type="project" value="InterPro"/>
</dbReference>
<dbReference type="PANTHER" id="PTHR30015">
    <property type="entry name" value="MRR RESTRICTION SYSTEM PROTEIN"/>
    <property type="match status" value="1"/>
</dbReference>
<feature type="domain" description="DNA topoisomerase type IA zn finger" evidence="2">
    <location>
        <begin position="252"/>
        <end position="290"/>
    </location>
</feature>
<keyword evidence="5" id="KW-1185">Reference proteome</keyword>
<dbReference type="Gene3D" id="3.40.1350.10">
    <property type="match status" value="1"/>
</dbReference>
<dbReference type="AlphaFoldDB" id="A0A917Z8G0"/>
<evidence type="ECO:0008006" key="6">
    <source>
        <dbReference type="Google" id="ProtNLM"/>
    </source>
</evidence>
<dbReference type="Gene3D" id="3.30.65.10">
    <property type="entry name" value="Bacterial Topoisomerase I, domain 1"/>
    <property type="match status" value="1"/>
</dbReference>
<protein>
    <recommendedName>
        <fullName evidence="6">Restriction endonuclease</fullName>
    </recommendedName>
</protein>
<dbReference type="SUPFAM" id="SSF52980">
    <property type="entry name" value="Restriction endonuclease-like"/>
    <property type="match status" value="1"/>
</dbReference>
<evidence type="ECO:0000259" key="3">
    <source>
        <dbReference type="Pfam" id="PF04471"/>
    </source>
</evidence>
<dbReference type="Proteomes" id="UP000599578">
    <property type="component" value="Unassembled WGS sequence"/>
</dbReference>
<dbReference type="InterPro" id="IPR007560">
    <property type="entry name" value="Restrct_endonuc_IV_Mrr"/>
</dbReference>
<dbReference type="InterPro" id="IPR011335">
    <property type="entry name" value="Restrct_endonuc-II-like"/>
</dbReference>
<evidence type="ECO:0000313" key="4">
    <source>
        <dbReference type="EMBL" id="GGO77623.1"/>
    </source>
</evidence>
<organism evidence="4 5">
    <name type="scientific">Marinobacterium nitratireducens</name>
    <dbReference type="NCBI Taxonomy" id="518897"/>
    <lineage>
        <taxon>Bacteria</taxon>
        <taxon>Pseudomonadati</taxon>
        <taxon>Pseudomonadota</taxon>
        <taxon>Gammaproteobacteria</taxon>
        <taxon>Oceanospirillales</taxon>
        <taxon>Oceanospirillaceae</taxon>
        <taxon>Marinobacterium</taxon>
    </lineage>
</organism>
<dbReference type="PANTHER" id="PTHR30015:SF7">
    <property type="entry name" value="TYPE IV METHYL-DIRECTED RESTRICTION ENZYME ECOKMRR"/>
    <property type="match status" value="1"/>
</dbReference>
<gene>
    <name evidence="4" type="ORF">GCM10011348_07600</name>
</gene>
<dbReference type="Pfam" id="PF01396">
    <property type="entry name" value="Zn_ribbon_Top1"/>
    <property type="match status" value="1"/>
</dbReference>
<feature type="transmembrane region" description="Helical" evidence="1">
    <location>
        <begin position="20"/>
        <end position="40"/>
    </location>
</feature>
<dbReference type="SUPFAM" id="SSF57783">
    <property type="entry name" value="Zinc beta-ribbon"/>
    <property type="match status" value="1"/>
</dbReference>
<proteinExistence type="predicted"/>
<keyword evidence="1" id="KW-0472">Membrane</keyword>
<dbReference type="EMBL" id="BMLT01000002">
    <property type="protein sequence ID" value="GGO77623.1"/>
    <property type="molecule type" value="Genomic_DNA"/>
</dbReference>
<dbReference type="InterPro" id="IPR013498">
    <property type="entry name" value="Topo_IA_Znf"/>
</dbReference>
<dbReference type="GO" id="GO:0009307">
    <property type="term" value="P:DNA restriction-modification system"/>
    <property type="evidence" value="ECO:0007669"/>
    <property type="project" value="InterPro"/>
</dbReference>
<dbReference type="GO" id="GO:0003677">
    <property type="term" value="F:DNA binding"/>
    <property type="evidence" value="ECO:0007669"/>
    <property type="project" value="InterPro"/>
</dbReference>
<sequence length="291" mass="31711">MARKRRSSPLEHLIRIATRLPAWVSLLLALISYLVLHQFADRPVAVATRPGSAVPANMVEILLHPLLSVLQYAIPIALVFGALVSLLKAFSGRRLAKQYLATPSPQIDALTPFRGRQGTADMSWQQFELLVGQAFRQQGYRVIDGGEDGPDGGVDVHLKKDGKTYLVQCKHWKARSIGVSVVRELYGVMAASGAAGGFVVTSGDFTDDAKVFAHGNSIDLIDGVELDVMLRSAAKSLPEDALRPSETFPGTVSCPRCASPMIKRKARQGVNTGQEFWGCSRYPKCRGIRQI</sequence>
<evidence type="ECO:0000259" key="2">
    <source>
        <dbReference type="Pfam" id="PF01396"/>
    </source>
</evidence>
<keyword evidence="1" id="KW-1133">Transmembrane helix</keyword>
<dbReference type="Pfam" id="PF04471">
    <property type="entry name" value="Mrr_cat"/>
    <property type="match status" value="1"/>
</dbReference>
<comment type="caution">
    <text evidence="4">The sequence shown here is derived from an EMBL/GenBank/DDBJ whole genome shotgun (WGS) entry which is preliminary data.</text>
</comment>
<evidence type="ECO:0000256" key="1">
    <source>
        <dbReference type="SAM" id="Phobius"/>
    </source>
</evidence>
<evidence type="ECO:0000313" key="5">
    <source>
        <dbReference type="Proteomes" id="UP000599578"/>
    </source>
</evidence>
<feature type="transmembrane region" description="Helical" evidence="1">
    <location>
        <begin position="69"/>
        <end position="90"/>
    </location>
</feature>
<dbReference type="GO" id="GO:0005694">
    <property type="term" value="C:chromosome"/>
    <property type="evidence" value="ECO:0007669"/>
    <property type="project" value="InterPro"/>
</dbReference>